<organism evidence="1">
    <name type="scientific">Rhizophora mucronata</name>
    <name type="common">Asiatic mangrove</name>
    <dbReference type="NCBI Taxonomy" id="61149"/>
    <lineage>
        <taxon>Eukaryota</taxon>
        <taxon>Viridiplantae</taxon>
        <taxon>Streptophyta</taxon>
        <taxon>Embryophyta</taxon>
        <taxon>Tracheophyta</taxon>
        <taxon>Spermatophyta</taxon>
        <taxon>Magnoliopsida</taxon>
        <taxon>eudicotyledons</taxon>
        <taxon>Gunneridae</taxon>
        <taxon>Pentapetalae</taxon>
        <taxon>rosids</taxon>
        <taxon>fabids</taxon>
        <taxon>Malpighiales</taxon>
        <taxon>Rhizophoraceae</taxon>
        <taxon>Rhizophora</taxon>
    </lineage>
</organism>
<accession>A0A2P2JDV5</accession>
<evidence type="ECO:0000313" key="1">
    <source>
        <dbReference type="EMBL" id="MBW91662.1"/>
    </source>
</evidence>
<proteinExistence type="predicted"/>
<sequence>MMAVRTSEVYGCRMKIVHVVRRPQPQSGHQKDHACSYEIGCLRP</sequence>
<name>A0A2P2JDV5_RHIMU</name>
<dbReference type="EMBL" id="GGEC01011179">
    <property type="protein sequence ID" value="MBW91662.1"/>
    <property type="molecule type" value="Transcribed_RNA"/>
</dbReference>
<protein>
    <submittedName>
        <fullName evidence="1">Uncharacterized protein</fullName>
    </submittedName>
</protein>
<dbReference type="AlphaFoldDB" id="A0A2P2JDV5"/>
<reference evidence="1" key="1">
    <citation type="submission" date="2018-02" db="EMBL/GenBank/DDBJ databases">
        <title>Rhizophora mucronata_Transcriptome.</title>
        <authorList>
            <person name="Meera S.P."/>
            <person name="Sreeshan A."/>
            <person name="Augustine A."/>
        </authorList>
    </citation>
    <scope>NUCLEOTIDE SEQUENCE</scope>
    <source>
        <tissue evidence="1">Leaf</tissue>
    </source>
</reference>